<dbReference type="AlphaFoldDB" id="A0A1G1VUF2"/>
<proteinExistence type="predicted"/>
<protein>
    <submittedName>
        <fullName evidence="12">Mevalonate kinase</fullName>
    </submittedName>
</protein>
<dbReference type="GO" id="GO:0004496">
    <property type="term" value="F:mevalonate kinase activity"/>
    <property type="evidence" value="ECO:0007669"/>
    <property type="project" value="InterPro"/>
</dbReference>
<evidence type="ECO:0000259" key="11">
    <source>
        <dbReference type="Pfam" id="PF08544"/>
    </source>
</evidence>
<dbReference type="EMBL" id="MHCJ01000001">
    <property type="protein sequence ID" value="OGY19038.1"/>
    <property type="molecule type" value="Genomic_DNA"/>
</dbReference>
<keyword evidence="4" id="KW-0547">Nucleotide-binding</keyword>
<evidence type="ECO:0000256" key="4">
    <source>
        <dbReference type="ARBA" id="ARBA00022741"/>
    </source>
</evidence>
<dbReference type="Pfam" id="PF00288">
    <property type="entry name" value="GHMP_kinases_N"/>
    <property type="match status" value="1"/>
</dbReference>
<dbReference type="PRINTS" id="PR00959">
    <property type="entry name" value="MEVGALKINASE"/>
</dbReference>
<organism evidence="12 13">
    <name type="scientific">Candidatus Chisholmbacteria bacterium RIFCSPHIGHO2_01_FULL_52_32</name>
    <dbReference type="NCBI Taxonomy" id="1797591"/>
    <lineage>
        <taxon>Bacteria</taxon>
        <taxon>Candidatus Chisholmiibacteriota</taxon>
    </lineage>
</organism>
<dbReference type="InterPro" id="IPR020568">
    <property type="entry name" value="Ribosomal_Su5_D2-typ_SF"/>
</dbReference>
<evidence type="ECO:0000256" key="5">
    <source>
        <dbReference type="ARBA" id="ARBA00022777"/>
    </source>
</evidence>
<keyword evidence="3" id="KW-0808">Transferase</keyword>
<dbReference type="PANTHER" id="PTHR43290:SF2">
    <property type="entry name" value="MEVALONATE KINASE"/>
    <property type="match status" value="1"/>
</dbReference>
<comment type="caution">
    <text evidence="12">The sequence shown here is derived from an EMBL/GenBank/DDBJ whole genome shotgun (WGS) entry which is preliminary data.</text>
</comment>
<keyword evidence="8" id="KW-0443">Lipid metabolism</keyword>
<keyword evidence="1" id="KW-0963">Cytoplasm</keyword>
<keyword evidence="5 12" id="KW-0418">Kinase</keyword>
<evidence type="ECO:0000259" key="10">
    <source>
        <dbReference type="Pfam" id="PF00288"/>
    </source>
</evidence>
<dbReference type="NCBIfam" id="TIGR00549">
    <property type="entry name" value="mevalon_kin"/>
    <property type="match status" value="1"/>
</dbReference>
<evidence type="ECO:0000256" key="3">
    <source>
        <dbReference type="ARBA" id="ARBA00022679"/>
    </source>
</evidence>
<evidence type="ECO:0000313" key="13">
    <source>
        <dbReference type="Proteomes" id="UP000179233"/>
    </source>
</evidence>
<reference evidence="12 13" key="1">
    <citation type="journal article" date="2016" name="Nat. Commun.">
        <title>Thousands of microbial genomes shed light on interconnected biogeochemical processes in an aquifer system.</title>
        <authorList>
            <person name="Anantharaman K."/>
            <person name="Brown C.T."/>
            <person name="Hug L.A."/>
            <person name="Sharon I."/>
            <person name="Castelle C.J."/>
            <person name="Probst A.J."/>
            <person name="Thomas B.C."/>
            <person name="Singh A."/>
            <person name="Wilkins M.J."/>
            <person name="Karaoz U."/>
            <person name="Brodie E.L."/>
            <person name="Williams K.H."/>
            <person name="Hubbard S.S."/>
            <person name="Banfield J.F."/>
        </authorList>
    </citation>
    <scope>NUCLEOTIDE SEQUENCE [LARGE SCALE GENOMIC DNA]</scope>
</reference>
<keyword evidence="7" id="KW-0460">Magnesium</keyword>
<sequence>MPSVTASAPGKLMLFGEHAVVYGHPCIVTAVSKRMRVRVGFNGKGAIVVHAPQMGLVNYHKRITDLGKQEVPKPVRFIELLVKNFSRTYGLKRGLDIVTESEFSSDYGFGSSAAVSAALAFGITELLSMKLTKKELFDLCYMTVLDAQGVGSGFDVASAIYGGTLYFVGGGTVVQRIRAPKLSLIVGYTGVKADTPTLVRQVAEQRRRDRKRVDQLFRKIAWVVRAGRIAVEKGDFEALGRLMNHNQTLLAELGVSSEELDRLIQASRRAGALGAKLSGAGGGDCMIALVDSAHRKAVLKAVAEADGQVLSVSVGAKGVGNGIS</sequence>
<dbReference type="Pfam" id="PF08544">
    <property type="entry name" value="GHMP_kinases_C"/>
    <property type="match status" value="1"/>
</dbReference>
<keyword evidence="6" id="KW-0067">ATP-binding</keyword>
<dbReference type="SUPFAM" id="SSF55060">
    <property type="entry name" value="GHMP Kinase, C-terminal domain"/>
    <property type="match status" value="1"/>
</dbReference>
<evidence type="ECO:0000256" key="2">
    <source>
        <dbReference type="ARBA" id="ARBA00022516"/>
    </source>
</evidence>
<keyword evidence="2" id="KW-0444">Lipid biosynthesis</keyword>
<dbReference type="Proteomes" id="UP000179233">
    <property type="component" value="Unassembled WGS sequence"/>
</dbReference>
<dbReference type="SUPFAM" id="SSF54211">
    <property type="entry name" value="Ribosomal protein S5 domain 2-like"/>
    <property type="match status" value="1"/>
</dbReference>
<dbReference type="Gene3D" id="3.30.230.10">
    <property type="match status" value="1"/>
</dbReference>
<dbReference type="InterPro" id="IPR036554">
    <property type="entry name" value="GHMP_kinase_C_sf"/>
</dbReference>
<dbReference type="InterPro" id="IPR013750">
    <property type="entry name" value="GHMP_kinase_C_dom"/>
</dbReference>
<dbReference type="GO" id="GO:0019287">
    <property type="term" value="P:isopentenyl diphosphate biosynthetic process, mevalonate pathway"/>
    <property type="evidence" value="ECO:0007669"/>
    <property type="project" value="UniProtKB-UniPathway"/>
</dbReference>
<gene>
    <name evidence="12" type="ORF">A2786_05890</name>
</gene>
<evidence type="ECO:0000256" key="7">
    <source>
        <dbReference type="ARBA" id="ARBA00022842"/>
    </source>
</evidence>
<dbReference type="PANTHER" id="PTHR43290">
    <property type="entry name" value="MEVALONATE KINASE"/>
    <property type="match status" value="1"/>
</dbReference>
<evidence type="ECO:0000256" key="1">
    <source>
        <dbReference type="ARBA" id="ARBA00022490"/>
    </source>
</evidence>
<name>A0A1G1VUF2_9BACT</name>
<feature type="domain" description="GHMP kinase C-terminal" evidence="11">
    <location>
        <begin position="230"/>
        <end position="304"/>
    </location>
</feature>
<comment type="pathway">
    <text evidence="9">Isoprenoid biosynthesis; isopentenyl diphosphate biosynthesis via mevalonate pathway; isopentenyl diphosphate from (R)-mevalonate: step 1/3.</text>
</comment>
<evidence type="ECO:0000256" key="8">
    <source>
        <dbReference type="ARBA" id="ARBA00023098"/>
    </source>
</evidence>
<feature type="domain" description="GHMP kinase N-terminal" evidence="10">
    <location>
        <begin position="81"/>
        <end position="163"/>
    </location>
</feature>
<dbReference type="Gene3D" id="3.30.70.890">
    <property type="entry name" value="GHMP kinase, C-terminal domain"/>
    <property type="match status" value="1"/>
</dbReference>
<dbReference type="GO" id="GO:0005524">
    <property type="term" value="F:ATP binding"/>
    <property type="evidence" value="ECO:0007669"/>
    <property type="project" value="UniProtKB-KW"/>
</dbReference>
<evidence type="ECO:0000313" key="12">
    <source>
        <dbReference type="EMBL" id="OGY19038.1"/>
    </source>
</evidence>
<accession>A0A1G1VUF2</accession>
<dbReference type="InterPro" id="IPR006205">
    <property type="entry name" value="Mev_gal_kin"/>
</dbReference>
<evidence type="ECO:0000256" key="6">
    <source>
        <dbReference type="ARBA" id="ARBA00022840"/>
    </source>
</evidence>
<evidence type="ECO:0000256" key="9">
    <source>
        <dbReference type="ARBA" id="ARBA00029438"/>
    </source>
</evidence>
<dbReference type="InterPro" id="IPR006204">
    <property type="entry name" value="GHMP_kinase_N_dom"/>
</dbReference>
<dbReference type="GO" id="GO:0005829">
    <property type="term" value="C:cytosol"/>
    <property type="evidence" value="ECO:0007669"/>
    <property type="project" value="TreeGrafter"/>
</dbReference>
<dbReference type="UniPathway" id="UPA00057">
    <property type="reaction ID" value="UER00098"/>
</dbReference>
<dbReference type="InterPro" id="IPR014721">
    <property type="entry name" value="Ribsml_uS5_D2-typ_fold_subgr"/>
</dbReference>